<evidence type="ECO:0000256" key="4">
    <source>
        <dbReference type="ARBA" id="ARBA00022691"/>
    </source>
</evidence>
<feature type="domain" description="O-methyltransferase dimerisation" evidence="7">
    <location>
        <begin position="15"/>
        <end position="105"/>
    </location>
</feature>
<keyword evidence="3 8" id="KW-0808">Transferase</keyword>
<dbReference type="GO" id="GO:0009820">
    <property type="term" value="P:alkaloid metabolic process"/>
    <property type="evidence" value="ECO:0007669"/>
    <property type="project" value="UniProtKB-KW"/>
</dbReference>
<proteinExistence type="evidence at transcript level"/>
<feature type="active site" description="Proton acceptor" evidence="5">
    <location>
        <position position="257"/>
    </location>
</feature>
<evidence type="ECO:0000256" key="3">
    <source>
        <dbReference type="ARBA" id="ARBA00022679"/>
    </source>
</evidence>
<evidence type="ECO:0000256" key="1">
    <source>
        <dbReference type="ARBA" id="ARBA00022589"/>
    </source>
</evidence>
<feature type="domain" description="O-methyltransferase C-terminal" evidence="6">
    <location>
        <begin position="126"/>
        <end position="216"/>
    </location>
</feature>
<protein>
    <submittedName>
        <fullName evidence="8">Reticuline 7-O-methyltransferase-like protein</fullName>
    </submittedName>
</protein>
<dbReference type="InterPro" id="IPR001077">
    <property type="entry name" value="COMT_C"/>
</dbReference>
<reference evidence="8" key="1">
    <citation type="journal article" date="2009" name="Plant J.">
        <title>Targeted metabolite and transcript profiling for elucidating enzyme function: isolation of novel N-methyltransferases from three benzylisoquinoline alkaloid-producing species.</title>
        <authorList>
            <consortium name="Natural Products Genomics Resource (NAPGEN)"/>
            <person name="Liscombe D.K."/>
            <person name="Ziegler J."/>
            <person name="Schmidt J."/>
            <person name="Ammer C."/>
            <person name="Facchini P.J."/>
        </authorList>
    </citation>
    <scope>NUCLEOTIDE SEQUENCE</scope>
</reference>
<accession>C3SBW1</accession>
<dbReference type="SUPFAM" id="SSF46785">
    <property type="entry name" value="Winged helix' DNA-binding domain"/>
    <property type="match status" value="1"/>
</dbReference>
<dbReference type="GO" id="GO:0008171">
    <property type="term" value="F:O-methyltransferase activity"/>
    <property type="evidence" value="ECO:0007669"/>
    <property type="project" value="InterPro"/>
</dbReference>
<keyword evidence="2 8" id="KW-0489">Methyltransferase</keyword>
<evidence type="ECO:0000259" key="7">
    <source>
        <dbReference type="Pfam" id="PF08100"/>
    </source>
</evidence>
<evidence type="ECO:0000313" key="8">
    <source>
        <dbReference type="EMBL" id="ACO90252.1"/>
    </source>
</evidence>
<feature type="domain" description="O-methyltransferase C-terminal" evidence="6">
    <location>
        <begin position="244"/>
        <end position="333"/>
    </location>
</feature>
<dbReference type="InterPro" id="IPR029063">
    <property type="entry name" value="SAM-dependent_MTases_sf"/>
</dbReference>
<dbReference type="GO" id="GO:0032259">
    <property type="term" value="P:methylation"/>
    <property type="evidence" value="ECO:0007669"/>
    <property type="project" value="UniProtKB-KW"/>
</dbReference>
<name>C3SBW1_PAPBR</name>
<evidence type="ECO:0000256" key="2">
    <source>
        <dbReference type="ARBA" id="ARBA00022603"/>
    </source>
</evidence>
<dbReference type="InterPro" id="IPR036388">
    <property type="entry name" value="WH-like_DNA-bd_sf"/>
</dbReference>
<dbReference type="EMBL" id="EU883011">
    <property type="protein sequence ID" value="ACO90252.1"/>
    <property type="molecule type" value="mRNA"/>
</dbReference>
<dbReference type="Gene3D" id="1.10.10.10">
    <property type="entry name" value="Winged helix-like DNA-binding domain superfamily/Winged helix DNA-binding domain"/>
    <property type="match status" value="1"/>
</dbReference>
<dbReference type="PROSITE" id="PS51683">
    <property type="entry name" value="SAM_OMT_II"/>
    <property type="match status" value="1"/>
</dbReference>
<dbReference type="PIRSF" id="PIRSF005739">
    <property type="entry name" value="O-mtase"/>
    <property type="match status" value="1"/>
</dbReference>
<dbReference type="SUPFAM" id="SSF53335">
    <property type="entry name" value="S-adenosyl-L-methionine-dependent methyltransferases"/>
    <property type="match status" value="1"/>
</dbReference>
<dbReference type="InterPro" id="IPR016461">
    <property type="entry name" value="COMT-like"/>
</dbReference>
<dbReference type="Gene3D" id="3.40.50.150">
    <property type="entry name" value="Vaccinia Virus protein VP39"/>
    <property type="match status" value="1"/>
</dbReference>
<dbReference type="GO" id="GO:0046983">
    <property type="term" value="F:protein dimerization activity"/>
    <property type="evidence" value="ECO:0007669"/>
    <property type="project" value="InterPro"/>
</dbReference>
<evidence type="ECO:0000256" key="5">
    <source>
        <dbReference type="PIRSR" id="PIRSR005739-1"/>
    </source>
</evidence>
<dbReference type="Pfam" id="PF00891">
    <property type="entry name" value="Methyltransf_2"/>
    <property type="match status" value="2"/>
</dbReference>
<evidence type="ECO:0000259" key="6">
    <source>
        <dbReference type="Pfam" id="PF00891"/>
    </source>
</evidence>
<dbReference type="InterPro" id="IPR036390">
    <property type="entry name" value="WH_DNA-bd_sf"/>
</dbReference>
<dbReference type="Pfam" id="PF08100">
    <property type="entry name" value="Dimerisation"/>
    <property type="match status" value="1"/>
</dbReference>
<keyword evidence="4" id="KW-0949">S-adenosyl-L-methionine</keyword>
<dbReference type="InterPro" id="IPR012967">
    <property type="entry name" value="COMT_dimerisation"/>
</dbReference>
<dbReference type="AlphaFoldDB" id="C3SBW1"/>
<organism evidence="8">
    <name type="scientific">Papaver bracteatum</name>
    <name type="common">Great scarlet poppy</name>
    <dbReference type="NCBI Taxonomy" id="215227"/>
    <lineage>
        <taxon>Eukaryota</taxon>
        <taxon>Viridiplantae</taxon>
        <taxon>Streptophyta</taxon>
        <taxon>Embryophyta</taxon>
        <taxon>Tracheophyta</taxon>
        <taxon>Spermatophyta</taxon>
        <taxon>Magnoliopsida</taxon>
        <taxon>Ranunculales</taxon>
        <taxon>Papaveraceae</taxon>
        <taxon>Papaveroideae</taxon>
        <taxon>Papaver</taxon>
    </lineage>
</organism>
<sequence>MDTAEERLKGQIEIWELTGAVIDSMALRCAVELGIPDIINSHGRPITISEIINSLKSTKASPNAEYLTRVMRLLVHNRVFTSQVHQESNQIVYNLTRSSKWLLKDSKFNLSPTVLFDTHPIIVKPWQYLGRCVQENGFPFERAHGREIWDLASADPKFNNLLNGAMGCTSTTIINEMLLGYKDGFSGIGSLVDVGGGTGTIIAEIVEANPHIIGTNLRPSTCGGYSAWIFQELSMLVVICLLTFPEADAVLMKWILHDWSDEDCTKILKKLYKAITKKKNGEVIIVECVLRPGGSGLFDKIGLIFDMGMLALTSGGKERTEDEWKMLLNNAGFPRYNIIQTPSCAYCIIVAFPE</sequence>
<keyword evidence="1" id="KW-0017">Alkaloid metabolism</keyword>
<dbReference type="PANTHER" id="PTHR11746">
    <property type="entry name" value="O-METHYLTRANSFERASE"/>
    <property type="match status" value="1"/>
</dbReference>